<name>A0A1L9RMK5_ASPWE</name>
<evidence type="ECO:0000313" key="2">
    <source>
        <dbReference type="EMBL" id="OJJ36161.1"/>
    </source>
</evidence>
<dbReference type="Pfam" id="PF00106">
    <property type="entry name" value="adh_short"/>
    <property type="match status" value="1"/>
</dbReference>
<keyword evidence="1" id="KW-0560">Oxidoreductase</keyword>
<evidence type="ECO:0000313" key="3">
    <source>
        <dbReference type="Proteomes" id="UP000184383"/>
    </source>
</evidence>
<gene>
    <name evidence="2" type="ORF">ASPWEDRAFT_41388</name>
</gene>
<sequence>MASKQILYDQFFETPPYPTASFTDKTVIVTGSNVGLGFEAVRHFLRLDAAKVILAVRNVAAGTEAKNTLEESTGRQGRCEVWELDLASFDSVKKFAARAATLPRLDVVVENAGIATDKYSTAEGHERTITVNVISTILLALLLLPKLKETAKQTPLSPPRLSIVTSEVHAFSNLPEWKTENTFATLDDEKTAIMGSRYHVSKLLEVLVVREIAPKLADSGVILNMLNPGFCHSSLQRDLEGGWLFNTTLRFIKGIVARTTEVGSRCLVASAAAGPETHGAYMSNGREANAMLSPFVRSEEGEKAQKKVWKELSEILENIEPGITSF</sequence>
<dbReference type="Gene3D" id="3.40.50.720">
    <property type="entry name" value="NAD(P)-binding Rossmann-like Domain"/>
    <property type="match status" value="1"/>
</dbReference>
<dbReference type="RefSeq" id="XP_040689837.1">
    <property type="nucleotide sequence ID" value="XM_040835544.1"/>
</dbReference>
<reference evidence="3" key="1">
    <citation type="journal article" date="2017" name="Genome Biol.">
        <title>Comparative genomics reveals high biological diversity and specific adaptations in the industrially and medically important fungal genus Aspergillus.</title>
        <authorList>
            <person name="de Vries R.P."/>
            <person name="Riley R."/>
            <person name="Wiebenga A."/>
            <person name="Aguilar-Osorio G."/>
            <person name="Amillis S."/>
            <person name="Uchima C.A."/>
            <person name="Anderluh G."/>
            <person name="Asadollahi M."/>
            <person name="Askin M."/>
            <person name="Barry K."/>
            <person name="Battaglia E."/>
            <person name="Bayram O."/>
            <person name="Benocci T."/>
            <person name="Braus-Stromeyer S.A."/>
            <person name="Caldana C."/>
            <person name="Canovas D."/>
            <person name="Cerqueira G.C."/>
            <person name="Chen F."/>
            <person name="Chen W."/>
            <person name="Choi C."/>
            <person name="Clum A."/>
            <person name="Dos Santos R.A."/>
            <person name="Damasio A.R."/>
            <person name="Diallinas G."/>
            <person name="Emri T."/>
            <person name="Fekete E."/>
            <person name="Flipphi M."/>
            <person name="Freyberg S."/>
            <person name="Gallo A."/>
            <person name="Gournas C."/>
            <person name="Habgood R."/>
            <person name="Hainaut M."/>
            <person name="Harispe M.L."/>
            <person name="Henrissat B."/>
            <person name="Hilden K.S."/>
            <person name="Hope R."/>
            <person name="Hossain A."/>
            <person name="Karabika E."/>
            <person name="Karaffa L."/>
            <person name="Karanyi Z."/>
            <person name="Krasevec N."/>
            <person name="Kuo A."/>
            <person name="Kusch H."/>
            <person name="LaButti K."/>
            <person name="Lagendijk E.L."/>
            <person name="Lapidus A."/>
            <person name="Levasseur A."/>
            <person name="Lindquist E."/>
            <person name="Lipzen A."/>
            <person name="Logrieco A.F."/>
            <person name="MacCabe A."/>
            <person name="Maekelae M.R."/>
            <person name="Malavazi I."/>
            <person name="Melin P."/>
            <person name="Meyer V."/>
            <person name="Mielnichuk N."/>
            <person name="Miskei M."/>
            <person name="Molnar A.P."/>
            <person name="Mule G."/>
            <person name="Ngan C.Y."/>
            <person name="Orejas M."/>
            <person name="Orosz E."/>
            <person name="Ouedraogo J.P."/>
            <person name="Overkamp K.M."/>
            <person name="Park H.-S."/>
            <person name="Perrone G."/>
            <person name="Piumi F."/>
            <person name="Punt P.J."/>
            <person name="Ram A.F."/>
            <person name="Ramon A."/>
            <person name="Rauscher S."/>
            <person name="Record E."/>
            <person name="Riano-Pachon D.M."/>
            <person name="Robert V."/>
            <person name="Roehrig J."/>
            <person name="Ruller R."/>
            <person name="Salamov A."/>
            <person name="Salih N.S."/>
            <person name="Samson R.A."/>
            <person name="Sandor E."/>
            <person name="Sanguinetti M."/>
            <person name="Schuetze T."/>
            <person name="Sepcic K."/>
            <person name="Shelest E."/>
            <person name="Sherlock G."/>
            <person name="Sophianopoulou V."/>
            <person name="Squina F.M."/>
            <person name="Sun H."/>
            <person name="Susca A."/>
            <person name="Todd R.B."/>
            <person name="Tsang A."/>
            <person name="Unkles S.E."/>
            <person name="van de Wiele N."/>
            <person name="van Rossen-Uffink D."/>
            <person name="Oliveira J.V."/>
            <person name="Vesth T.C."/>
            <person name="Visser J."/>
            <person name="Yu J.-H."/>
            <person name="Zhou M."/>
            <person name="Andersen M.R."/>
            <person name="Archer D.B."/>
            <person name="Baker S.E."/>
            <person name="Benoit I."/>
            <person name="Brakhage A.A."/>
            <person name="Braus G.H."/>
            <person name="Fischer R."/>
            <person name="Frisvad J.C."/>
            <person name="Goldman G.H."/>
            <person name="Houbraken J."/>
            <person name="Oakley B."/>
            <person name="Pocsi I."/>
            <person name="Scazzocchio C."/>
            <person name="Seiboth B."/>
            <person name="vanKuyk P.A."/>
            <person name="Wortman J."/>
            <person name="Dyer P.S."/>
            <person name="Grigoriev I.V."/>
        </authorList>
    </citation>
    <scope>NUCLEOTIDE SEQUENCE [LARGE SCALE GENOMIC DNA]</scope>
    <source>
        <strain evidence="3">DTO 134E9</strain>
    </source>
</reference>
<proteinExistence type="predicted"/>
<dbReference type="SUPFAM" id="SSF51735">
    <property type="entry name" value="NAD(P)-binding Rossmann-fold domains"/>
    <property type="match status" value="1"/>
</dbReference>
<dbReference type="PANTHER" id="PTHR43157">
    <property type="entry name" value="PHOSPHATIDYLINOSITOL-GLYCAN BIOSYNTHESIS CLASS F PROTEIN-RELATED"/>
    <property type="match status" value="1"/>
</dbReference>
<dbReference type="InterPro" id="IPR002347">
    <property type="entry name" value="SDR_fam"/>
</dbReference>
<evidence type="ECO:0008006" key="4">
    <source>
        <dbReference type="Google" id="ProtNLM"/>
    </source>
</evidence>
<dbReference type="PANTHER" id="PTHR43157:SF67">
    <property type="entry name" value="DEHYDROGENASE_REDUCTASE FAMILY PROTEIN, PUTATIVE (AFU_ORTHOLOGUE AFUA_3G02580)-RELATED"/>
    <property type="match status" value="1"/>
</dbReference>
<dbReference type="InterPro" id="IPR036291">
    <property type="entry name" value="NAD(P)-bd_dom_sf"/>
</dbReference>
<protein>
    <recommendedName>
        <fullName evidence="4">Ketoreductase (KR) domain-containing protein</fullName>
    </recommendedName>
</protein>
<dbReference type="GO" id="GO:0016491">
    <property type="term" value="F:oxidoreductase activity"/>
    <property type="evidence" value="ECO:0007669"/>
    <property type="project" value="UniProtKB-KW"/>
</dbReference>
<dbReference type="AlphaFoldDB" id="A0A1L9RMK5"/>
<accession>A0A1L9RMK5</accession>
<dbReference type="Proteomes" id="UP000184383">
    <property type="component" value="Unassembled WGS sequence"/>
</dbReference>
<dbReference type="VEuPathDB" id="FungiDB:ASPWEDRAFT_41388"/>
<dbReference type="OrthoDB" id="542013at2759"/>
<dbReference type="STRING" id="1073089.A0A1L9RMK5"/>
<dbReference type="PRINTS" id="PR00081">
    <property type="entry name" value="GDHRDH"/>
</dbReference>
<dbReference type="GeneID" id="63751392"/>
<evidence type="ECO:0000256" key="1">
    <source>
        <dbReference type="ARBA" id="ARBA00023002"/>
    </source>
</evidence>
<organism evidence="2 3">
    <name type="scientific">Aspergillus wentii DTO 134E9</name>
    <dbReference type="NCBI Taxonomy" id="1073089"/>
    <lineage>
        <taxon>Eukaryota</taxon>
        <taxon>Fungi</taxon>
        <taxon>Dikarya</taxon>
        <taxon>Ascomycota</taxon>
        <taxon>Pezizomycotina</taxon>
        <taxon>Eurotiomycetes</taxon>
        <taxon>Eurotiomycetidae</taxon>
        <taxon>Eurotiales</taxon>
        <taxon>Aspergillaceae</taxon>
        <taxon>Aspergillus</taxon>
        <taxon>Aspergillus subgen. Cremei</taxon>
    </lineage>
</organism>
<dbReference type="EMBL" id="KV878212">
    <property type="protein sequence ID" value="OJJ36161.1"/>
    <property type="molecule type" value="Genomic_DNA"/>
</dbReference>
<keyword evidence="3" id="KW-1185">Reference proteome</keyword>